<name>A0ABN9AR19_9NEOB</name>
<protein>
    <recommendedName>
        <fullName evidence="1">Transposase Tc1-like domain-containing protein</fullName>
    </recommendedName>
</protein>
<dbReference type="Proteomes" id="UP001162483">
    <property type="component" value="Unassembled WGS sequence"/>
</dbReference>
<dbReference type="InterPro" id="IPR036388">
    <property type="entry name" value="WH-like_DNA-bd_sf"/>
</dbReference>
<organism evidence="2 3">
    <name type="scientific">Staurois parvus</name>
    <dbReference type="NCBI Taxonomy" id="386267"/>
    <lineage>
        <taxon>Eukaryota</taxon>
        <taxon>Metazoa</taxon>
        <taxon>Chordata</taxon>
        <taxon>Craniata</taxon>
        <taxon>Vertebrata</taxon>
        <taxon>Euteleostomi</taxon>
        <taxon>Amphibia</taxon>
        <taxon>Batrachia</taxon>
        <taxon>Anura</taxon>
        <taxon>Neobatrachia</taxon>
        <taxon>Ranoidea</taxon>
        <taxon>Ranidae</taxon>
        <taxon>Staurois</taxon>
    </lineage>
</organism>
<keyword evidence="3" id="KW-1185">Reference proteome</keyword>
<feature type="domain" description="Transposase Tc1-like" evidence="1">
    <location>
        <begin position="112"/>
        <end position="180"/>
    </location>
</feature>
<dbReference type="InterPro" id="IPR002492">
    <property type="entry name" value="Transposase_Tc1-like"/>
</dbReference>
<accession>A0ABN9AR19</accession>
<dbReference type="InterPro" id="IPR009057">
    <property type="entry name" value="Homeodomain-like_sf"/>
</dbReference>
<feature type="non-terminal residue" evidence="2">
    <location>
        <position position="1"/>
    </location>
</feature>
<evidence type="ECO:0000313" key="2">
    <source>
        <dbReference type="EMBL" id="CAI9537787.1"/>
    </source>
</evidence>
<comment type="caution">
    <text evidence="2">The sequence shown here is derived from an EMBL/GenBank/DDBJ whole genome shotgun (WGS) entry which is preliminary data.</text>
</comment>
<evidence type="ECO:0000313" key="3">
    <source>
        <dbReference type="Proteomes" id="UP001162483"/>
    </source>
</evidence>
<dbReference type="Pfam" id="PF01498">
    <property type="entry name" value="HTH_Tnp_Tc3_2"/>
    <property type="match status" value="1"/>
</dbReference>
<gene>
    <name evidence="2" type="ORF">SPARVUS_LOCUS1282574</name>
</gene>
<dbReference type="EMBL" id="CATNWA010000693">
    <property type="protein sequence ID" value="CAI9537787.1"/>
    <property type="molecule type" value="Genomic_DNA"/>
</dbReference>
<dbReference type="SUPFAM" id="SSF46689">
    <property type="entry name" value="Homeodomain-like"/>
    <property type="match status" value="1"/>
</dbReference>
<dbReference type="Gene3D" id="1.10.10.10">
    <property type="entry name" value="Winged helix-like DNA-binding domain superfamily/Winged helix DNA-binding domain"/>
    <property type="match status" value="1"/>
</dbReference>
<proteinExistence type="predicted"/>
<sequence>NTRYCPKYCTRPPNHVIQVFQSPPNHVIQTCRLLLQTLVKEWVALRSSVTPSGGPVIGGHLGNKSIRDISWLLNIPRSTVSGIITKWKQLGTTATQPPSGRPRHMTGRGQHMLKRTVRRSHQLSAESIAKDLQTWCGLQMSPTTVRRELHGMGFHGRAAASKPSITKCNAKRRMAWCKARHHWTLEHGDVFSGVTNHASLSGNAMDRSGFGGGQENGTCLTALCQV</sequence>
<evidence type="ECO:0000259" key="1">
    <source>
        <dbReference type="Pfam" id="PF01498"/>
    </source>
</evidence>
<dbReference type="PANTHER" id="PTHR46068:SF1">
    <property type="entry name" value="TRANSPOSASE IS30-LIKE HTH DOMAIN-CONTAINING PROTEIN"/>
    <property type="match status" value="1"/>
</dbReference>
<dbReference type="PANTHER" id="PTHR46068">
    <property type="entry name" value="PROTEIN CBG27172"/>
    <property type="match status" value="1"/>
</dbReference>
<reference evidence="2" key="1">
    <citation type="submission" date="2023-05" db="EMBL/GenBank/DDBJ databases">
        <authorList>
            <person name="Stuckert A."/>
        </authorList>
    </citation>
    <scope>NUCLEOTIDE SEQUENCE</scope>
</reference>